<evidence type="ECO:0000256" key="2">
    <source>
        <dbReference type="ARBA" id="ARBA00005426"/>
    </source>
</evidence>
<comment type="subunit">
    <text evidence="6">Heterotetramer of 2 MoaD subunits and 2 MoaE subunits. Also stable as homodimer. The enzyme changes between these two forms during catalysis.</text>
</comment>
<gene>
    <name evidence="12" type="primary">moaE</name>
    <name evidence="12" type="ORF">ENH88_18360</name>
</gene>
<evidence type="ECO:0000256" key="3">
    <source>
        <dbReference type="ARBA" id="ARBA00011950"/>
    </source>
</evidence>
<dbReference type="EMBL" id="DRGM01000185">
    <property type="protein sequence ID" value="HEA18361.1"/>
    <property type="molecule type" value="Genomic_DNA"/>
</dbReference>
<dbReference type="GO" id="GO:0030366">
    <property type="term" value="F:molybdopterin synthase activity"/>
    <property type="evidence" value="ECO:0007669"/>
    <property type="project" value="UniProtKB-EC"/>
</dbReference>
<dbReference type="RefSeq" id="WP_304184471.1">
    <property type="nucleotide sequence ID" value="NZ_DRGM01000185.1"/>
</dbReference>
<organism evidence="12">
    <name type="scientific">Pseudoalteromonas prydzensis</name>
    <dbReference type="NCBI Taxonomy" id="182141"/>
    <lineage>
        <taxon>Bacteria</taxon>
        <taxon>Pseudomonadati</taxon>
        <taxon>Pseudomonadota</taxon>
        <taxon>Gammaproteobacteria</taxon>
        <taxon>Alteromonadales</taxon>
        <taxon>Pseudoalteromonadaceae</taxon>
        <taxon>Pseudoalteromonas</taxon>
    </lineage>
</organism>
<dbReference type="AlphaFoldDB" id="A0A7V1D1U6"/>
<evidence type="ECO:0000313" key="12">
    <source>
        <dbReference type="EMBL" id="HEA18361.1"/>
    </source>
</evidence>
<evidence type="ECO:0000256" key="7">
    <source>
        <dbReference type="ARBA" id="ARBA00029745"/>
    </source>
</evidence>
<evidence type="ECO:0000256" key="5">
    <source>
        <dbReference type="ARBA" id="ARBA00023150"/>
    </source>
</evidence>
<evidence type="ECO:0000256" key="6">
    <source>
        <dbReference type="ARBA" id="ARBA00026066"/>
    </source>
</evidence>
<accession>A0A7V1D1U6</accession>
<dbReference type="Proteomes" id="UP000886188">
    <property type="component" value="Unassembled WGS sequence"/>
</dbReference>
<keyword evidence="5" id="KW-0501">Molybdenum cofactor biosynthesis</keyword>
<evidence type="ECO:0000256" key="11">
    <source>
        <dbReference type="ARBA" id="ARBA00049878"/>
    </source>
</evidence>
<evidence type="ECO:0000256" key="8">
    <source>
        <dbReference type="ARBA" id="ARBA00030407"/>
    </source>
</evidence>
<dbReference type="GO" id="GO:0006777">
    <property type="term" value="P:Mo-molybdopterin cofactor biosynthetic process"/>
    <property type="evidence" value="ECO:0007669"/>
    <property type="project" value="UniProtKB-KW"/>
</dbReference>
<protein>
    <recommendedName>
        <fullName evidence="4">Molybdopterin synthase catalytic subunit</fullName>
        <ecNumber evidence="3">2.8.1.12</ecNumber>
    </recommendedName>
    <alternativeName>
        <fullName evidence="9">MPT synthase subunit 2</fullName>
    </alternativeName>
    <alternativeName>
        <fullName evidence="7">Molybdenum cofactor biosynthesis protein E</fullName>
    </alternativeName>
    <alternativeName>
        <fullName evidence="8">Molybdopterin-converting factor large subunit</fullName>
    </alternativeName>
    <alternativeName>
        <fullName evidence="10">Molybdopterin-converting factor subunit 2</fullName>
    </alternativeName>
</protein>
<comment type="similarity">
    <text evidence="2">Belongs to the MoaE family.</text>
</comment>
<dbReference type="UniPathway" id="UPA00344"/>
<comment type="pathway">
    <text evidence="1">Cofactor biosynthesis; molybdopterin biosynthesis.</text>
</comment>
<comment type="caution">
    <text evidence="12">The sequence shown here is derived from an EMBL/GenBank/DDBJ whole genome shotgun (WGS) entry which is preliminary data.</text>
</comment>
<evidence type="ECO:0000256" key="10">
    <source>
        <dbReference type="ARBA" id="ARBA00032474"/>
    </source>
</evidence>
<proteinExistence type="inferred from homology"/>
<dbReference type="NCBIfam" id="NF007959">
    <property type="entry name" value="PRK10678.1"/>
    <property type="match status" value="1"/>
</dbReference>
<dbReference type="CDD" id="cd00756">
    <property type="entry name" value="MoaE"/>
    <property type="match status" value="1"/>
</dbReference>
<evidence type="ECO:0000256" key="1">
    <source>
        <dbReference type="ARBA" id="ARBA00005046"/>
    </source>
</evidence>
<dbReference type="InterPro" id="IPR003448">
    <property type="entry name" value="Mopterin_biosynth_MoaE"/>
</dbReference>
<evidence type="ECO:0000256" key="9">
    <source>
        <dbReference type="ARBA" id="ARBA00030781"/>
    </source>
</evidence>
<dbReference type="Gene3D" id="3.90.1170.40">
    <property type="entry name" value="Molybdopterin biosynthesis MoaE subunit"/>
    <property type="match status" value="1"/>
</dbReference>
<dbReference type="EC" id="2.8.1.12" evidence="3"/>
<dbReference type="SUPFAM" id="SSF54690">
    <property type="entry name" value="Molybdopterin synthase subunit MoaE"/>
    <property type="match status" value="1"/>
</dbReference>
<comment type="catalytic activity">
    <reaction evidence="11">
        <text>2 [molybdopterin-synthase sulfur-carrier protein]-C-terminal-Gly-aminoethanethioate + cyclic pyranopterin phosphate + H2O = molybdopterin + 2 [molybdopterin-synthase sulfur-carrier protein]-C-terminal Gly-Gly + 2 H(+)</text>
        <dbReference type="Rhea" id="RHEA:26333"/>
        <dbReference type="Rhea" id="RHEA-COMP:12202"/>
        <dbReference type="Rhea" id="RHEA-COMP:19907"/>
        <dbReference type="ChEBI" id="CHEBI:15377"/>
        <dbReference type="ChEBI" id="CHEBI:15378"/>
        <dbReference type="ChEBI" id="CHEBI:58698"/>
        <dbReference type="ChEBI" id="CHEBI:59648"/>
        <dbReference type="ChEBI" id="CHEBI:90778"/>
        <dbReference type="ChEBI" id="CHEBI:232372"/>
        <dbReference type="EC" id="2.8.1.12"/>
    </reaction>
</comment>
<name>A0A7V1D1U6_9GAMM</name>
<sequence length="153" mass="17491">MSIEIIISHDDFDIAVLHHALQIGNVQQGAVVTFTGLVREFSRGDNVVALELEHYPQMTEQLLLSIAEQAQNRWQLGRISIYHRIGYLPLGEQIVFVGVSSKHRQSAFDGAQFIMDYLKTQATFWKKEHFSQSSQWVEFKASDVQAQQKWAAD</sequence>
<dbReference type="PANTHER" id="PTHR23404">
    <property type="entry name" value="MOLYBDOPTERIN SYNTHASE RELATED"/>
    <property type="match status" value="1"/>
</dbReference>
<dbReference type="InterPro" id="IPR036563">
    <property type="entry name" value="MoaE_sf"/>
</dbReference>
<reference evidence="12" key="1">
    <citation type="journal article" date="2020" name="mSystems">
        <title>Genome- and Community-Level Interaction Insights into Carbon Utilization and Element Cycling Functions of Hydrothermarchaeota in Hydrothermal Sediment.</title>
        <authorList>
            <person name="Zhou Z."/>
            <person name="Liu Y."/>
            <person name="Xu W."/>
            <person name="Pan J."/>
            <person name="Luo Z.H."/>
            <person name="Li M."/>
        </authorList>
    </citation>
    <scope>NUCLEOTIDE SEQUENCE [LARGE SCALE GENOMIC DNA]</scope>
    <source>
        <strain evidence="12">HyVt-346</strain>
    </source>
</reference>
<evidence type="ECO:0000256" key="4">
    <source>
        <dbReference type="ARBA" id="ARBA00013858"/>
    </source>
</evidence>
<dbReference type="Pfam" id="PF02391">
    <property type="entry name" value="MoaE"/>
    <property type="match status" value="1"/>
</dbReference>